<evidence type="ECO:0000313" key="3">
    <source>
        <dbReference type="EMBL" id="KAA6301277.1"/>
    </source>
</evidence>
<dbReference type="EMBL" id="SNRX01000022">
    <property type="protein sequence ID" value="KAA6301277.1"/>
    <property type="molecule type" value="Genomic_DNA"/>
</dbReference>
<dbReference type="InterPro" id="IPR025665">
    <property type="entry name" value="Beta-barrel_OMP_2"/>
</dbReference>
<evidence type="ECO:0000259" key="2">
    <source>
        <dbReference type="Pfam" id="PF13568"/>
    </source>
</evidence>
<evidence type="ECO:0000313" key="4">
    <source>
        <dbReference type="Proteomes" id="UP000324575"/>
    </source>
</evidence>
<reference evidence="3 4" key="1">
    <citation type="submission" date="2019-03" db="EMBL/GenBank/DDBJ databases">
        <title>Single cell metagenomics reveals metabolic interactions within the superorganism composed of flagellate Streblomastix strix and complex community of Bacteroidetes bacteria on its surface.</title>
        <authorList>
            <person name="Treitli S.C."/>
            <person name="Kolisko M."/>
            <person name="Husnik F."/>
            <person name="Keeling P."/>
            <person name="Hampl V."/>
        </authorList>
    </citation>
    <scope>NUCLEOTIDE SEQUENCE [LARGE SCALE GENOMIC DNA]</scope>
    <source>
        <strain evidence="3">St1</strain>
    </source>
</reference>
<evidence type="ECO:0000256" key="1">
    <source>
        <dbReference type="SAM" id="SignalP"/>
    </source>
</evidence>
<feature type="signal peptide" evidence="1">
    <location>
        <begin position="1"/>
        <end position="23"/>
    </location>
</feature>
<dbReference type="Proteomes" id="UP000324575">
    <property type="component" value="Unassembled WGS sequence"/>
</dbReference>
<proteinExistence type="predicted"/>
<name>A0A5M8NXF9_9BACT</name>
<gene>
    <name evidence="3" type="ORF">EZS26_002586</name>
</gene>
<dbReference type="AlphaFoldDB" id="A0A5M8NXF9"/>
<accession>A0A5M8NXF9</accession>
<sequence length="246" mass="27428">MKKSLPKYLLTSLFCCLCAAGQAQDWVYKVNIGGNIGGTTPLPLPAEFRKLEHYAPVLAPHAAFEATHWFSKRWGITAQFSVDVKGFNVTDSVLYLRTEMKMTDHPYIGTFTGHNTTNIRNTYLNLPVLATYHLSYSWLLQGGMYMAWLSSSNFSGSANDGYIREGGPTGDKTLVHIAHFDFSENQRTFDGGLLAAAEWKLSHRLALRGQLAWGLTSVFPSSFTGMPFKMYNVYGTLALSYLLKQS</sequence>
<feature type="chain" id="PRO_5024357103" description="Outer membrane protein beta-barrel domain-containing protein" evidence="1">
    <location>
        <begin position="24"/>
        <end position="246"/>
    </location>
</feature>
<protein>
    <recommendedName>
        <fullName evidence="2">Outer membrane protein beta-barrel domain-containing protein</fullName>
    </recommendedName>
</protein>
<keyword evidence="1" id="KW-0732">Signal</keyword>
<feature type="domain" description="Outer membrane protein beta-barrel" evidence="2">
    <location>
        <begin position="22"/>
        <end position="219"/>
    </location>
</feature>
<dbReference type="Pfam" id="PF13568">
    <property type="entry name" value="OMP_b-brl_2"/>
    <property type="match status" value="1"/>
</dbReference>
<organism evidence="3 4">
    <name type="scientific">Candidatus Ordinivivax streblomastigis</name>
    <dbReference type="NCBI Taxonomy" id="2540710"/>
    <lineage>
        <taxon>Bacteria</taxon>
        <taxon>Pseudomonadati</taxon>
        <taxon>Bacteroidota</taxon>
        <taxon>Bacteroidia</taxon>
        <taxon>Bacteroidales</taxon>
        <taxon>Candidatus Ordinivivax</taxon>
    </lineage>
</organism>
<comment type="caution">
    <text evidence="3">The sequence shown here is derived from an EMBL/GenBank/DDBJ whole genome shotgun (WGS) entry which is preliminary data.</text>
</comment>